<keyword evidence="2" id="KW-1185">Reference proteome</keyword>
<dbReference type="GO" id="GO:0000428">
    <property type="term" value="C:DNA-directed RNA polymerase complex"/>
    <property type="evidence" value="ECO:0007669"/>
    <property type="project" value="UniProtKB-KW"/>
</dbReference>
<evidence type="ECO:0000313" key="2">
    <source>
        <dbReference type="Proteomes" id="UP000587760"/>
    </source>
</evidence>
<accession>A0A841R907</accession>
<organism evidence="1 2">
    <name type="scientific">Spirochaeta isovalerica</name>
    <dbReference type="NCBI Taxonomy" id="150"/>
    <lineage>
        <taxon>Bacteria</taxon>
        <taxon>Pseudomonadati</taxon>
        <taxon>Spirochaetota</taxon>
        <taxon>Spirochaetia</taxon>
        <taxon>Spirochaetales</taxon>
        <taxon>Spirochaetaceae</taxon>
        <taxon>Spirochaeta</taxon>
    </lineage>
</organism>
<keyword evidence="1" id="KW-0804">Transcription</keyword>
<name>A0A841R907_9SPIO</name>
<protein>
    <submittedName>
        <fullName evidence="1">DNA-directed RNA polymerase subunit RPC12/RpoP</fullName>
    </submittedName>
</protein>
<proteinExistence type="predicted"/>
<evidence type="ECO:0000313" key="1">
    <source>
        <dbReference type="EMBL" id="MBB6480276.1"/>
    </source>
</evidence>
<keyword evidence="1" id="KW-0240">DNA-directed RNA polymerase</keyword>
<comment type="caution">
    <text evidence="1">The sequence shown here is derived from an EMBL/GenBank/DDBJ whole genome shotgun (WGS) entry which is preliminary data.</text>
</comment>
<gene>
    <name evidence="1" type="ORF">HNR50_001939</name>
</gene>
<sequence length="63" mass="7300">MVNTEKIMMSYLQCPHCGEFHKYNLSDKSEKLVCLYCEEVFSTADFQPYAIAYRKTVQPVTAV</sequence>
<dbReference type="RefSeq" id="WP_184746374.1">
    <property type="nucleotide sequence ID" value="NZ_JACHGJ010000003.1"/>
</dbReference>
<dbReference type="EMBL" id="JACHGJ010000003">
    <property type="protein sequence ID" value="MBB6480276.1"/>
    <property type="molecule type" value="Genomic_DNA"/>
</dbReference>
<dbReference type="Proteomes" id="UP000587760">
    <property type="component" value="Unassembled WGS sequence"/>
</dbReference>
<dbReference type="AlphaFoldDB" id="A0A841R907"/>
<reference evidence="1 2" key="1">
    <citation type="submission" date="2020-08" db="EMBL/GenBank/DDBJ databases">
        <title>Genomic Encyclopedia of Type Strains, Phase IV (KMG-IV): sequencing the most valuable type-strain genomes for metagenomic binning, comparative biology and taxonomic classification.</title>
        <authorList>
            <person name="Goeker M."/>
        </authorList>
    </citation>
    <scope>NUCLEOTIDE SEQUENCE [LARGE SCALE GENOMIC DNA]</scope>
    <source>
        <strain evidence="1 2">DSM 2461</strain>
    </source>
</reference>